<reference evidence="3" key="1">
    <citation type="journal article" date="2019" name="Int. J. Syst. Evol. Microbiol.">
        <title>The Global Catalogue of Microorganisms (GCM) 10K type strain sequencing project: providing services to taxonomists for standard genome sequencing and annotation.</title>
        <authorList>
            <consortium name="The Broad Institute Genomics Platform"/>
            <consortium name="The Broad Institute Genome Sequencing Center for Infectious Disease"/>
            <person name="Wu L."/>
            <person name="Ma J."/>
        </authorList>
    </citation>
    <scope>NUCLEOTIDE SEQUENCE [LARGE SCALE GENOMIC DNA]</scope>
    <source>
        <strain evidence="3">2902at01</strain>
    </source>
</reference>
<evidence type="ECO:0000313" key="2">
    <source>
        <dbReference type="EMBL" id="MFC4109574.1"/>
    </source>
</evidence>
<name>A0ABV8KU92_9ACTN</name>
<dbReference type="Pfam" id="PF18478">
    <property type="entry name" value="PIN_10"/>
    <property type="match status" value="1"/>
</dbReference>
<evidence type="ECO:0000259" key="1">
    <source>
        <dbReference type="Pfam" id="PF18478"/>
    </source>
</evidence>
<dbReference type="RefSeq" id="WP_377551093.1">
    <property type="nucleotide sequence ID" value="NZ_JBHSBN010000026.1"/>
</dbReference>
<keyword evidence="3" id="KW-1185">Reference proteome</keyword>
<proteinExistence type="predicted"/>
<comment type="caution">
    <text evidence="2">The sequence shown here is derived from an EMBL/GenBank/DDBJ whole genome shotgun (WGS) entry which is preliminary data.</text>
</comment>
<dbReference type="EMBL" id="JBHSBN010000026">
    <property type="protein sequence ID" value="MFC4109574.1"/>
    <property type="molecule type" value="Genomic_DNA"/>
</dbReference>
<protein>
    <recommendedName>
        <fullName evidence="1">VapC45 PIN like domain-containing protein</fullName>
    </recommendedName>
</protein>
<organism evidence="2 3">
    <name type="scientific">Micromonospora zhanjiangensis</name>
    <dbReference type="NCBI Taxonomy" id="1522057"/>
    <lineage>
        <taxon>Bacteria</taxon>
        <taxon>Bacillati</taxon>
        <taxon>Actinomycetota</taxon>
        <taxon>Actinomycetes</taxon>
        <taxon>Micromonosporales</taxon>
        <taxon>Micromonosporaceae</taxon>
        <taxon>Micromonospora</taxon>
    </lineage>
</organism>
<dbReference type="InterPro" id="IPR041375">
    <property type="entry name" value="VapC45_PIN-like"/>
</dbReference>
<dbReference type="Proteomes" id="UP001595868">
    <property type="component" value="Unassembled WGS sequence"/>
</dbReference>
<feature type="domain" description="VapC45 PIN like" evidence="1">
    <location>
        <begin position="4"/>
        <end position="66"/>
    </location>
</feature>
<gene>
    <name evidence="2" type="ORF">ACFOX0_27030</name>
</gene>
<accession>A0ABV8KU92</accession>
<evidence type="ECO:0000313" key="3">
    <source>
        <dbReference type="Proteomes" id="UP001595868"/>
    </source>
</evidence>
<sequence>MLISRGWIVHAISDYFPDDAQAVSDPEWIEYGLSRGWALLTQDLRIATQTEVHTLLRRYQACIHCLDSSELPVQLRAERFDTRRPAIHQSVLDRRVGFFVIHENGPPRRKR</sequence>